<evidence type="ECO:0000313" key="5">
    <source>
        <dbReference type="Proteomes" id="UP000313948"/>
    </source>
</evidence>
<accession>A0ABX5VPC8</accession>
<evidence type="ECO:0000256" key="1">
    <source>
        <dbReference type="SAM" id="MobiDB-lite"/>
    </source>
</evidence>
<feature type="region of interest" description="Disordered" evidence="1">
    <location>
        <begin position="167"/>
        <end position="193"/>
    </location>
</feature>
<dbReference type="EMBL" id="CP040899">
    <property type="protein sequence ID" value="QDB80352.1"/>
    <property type="molecule type" value="Genomic_DNA"/>
</dbReference>
<evidence type="ECO:0000313" key="4">
    <source>
        <dbReference type="EMBL" id="QDB80352.1"/>
    </source>
</evidence>
<organism evidence="4 5">
    <name type="scientific">Georgenia wutianyii</name>
    <dbReference type="NCBI Taxonomy" id="2585135"/>
    <lineage>
        <taxon>Bacteria</taxon>
        <taxon>Bacillati</taxon>
        <taxon>Actinomycetota</taxon>
        <taxon>Actinomycetes</taxon>
        <taxon>Micrococcales</taxon>
        <taxon>Bogoriellaceae</taxon>
        <taxon>Georgenia</taxon>
    </lineage>
</organism>
<feature type="compositionally biased region" description="Pro residues" evidence="1">
    <location>
        <begin position="555"/>
        <end position="565"/>
    </location>
</feature>
<dbReference type="InterPro" id="IPR014529">
    <property type="entry name" value="UCP026631"/>
</dbReference>
<dbReference type="PANTHER" id="PTHR34473:SF2">
    <property type="entry name" value="UPF0699 TRANSMEMBRANE PROTEIN YDBT"/>
    <property type="match status" value="1"/>
</dbReference>
<feature type="compositionally biased region" description="Low complexity" evidence="1">
    <location>
        <begin position="543"/>
        <end position="554"/>
    </location>
</feature>
<dbReference type="RefSeq" id="WP_139949071.1">
    <property type="nucleotide sequence ID" value="NZ_CP040899.1"/>
</dbReference>
<reference evidence="4 5" key="1">
    <citation type="submission" date="2019-05" db="EMBL/GenBank/DDBJ databases">
        <title>Georgenia *** sp. nov., and Georgenia *** sp. nov., isolated from the intestinal contents of plateau pika (Ochotona curzoniae) in the Qinghai-Tibet plateau of China.</title>
        <authorList>
            <person name="Tian Z."/>
        </authorList>
    </citation>
    <scope>NUCLEOTIDE SEQUENCE [LARGE SCALE GENOMIC DNA]</scope>
    <source>
        <strain evidence="4 5">Z294</strain>
    </source>
</reference>
<feature type="transmembrane region" description="Helical" evidence="2">
    <location>
        <begin position="20"/>
        <end position="39"/>
    </location>
</feature>
<feature type="domain" description="YdbS-like PH" evidence="3">
    <location>
        <begin position="391"/>
        <end position="450"/>
    </location>
</feature>
<keyword evidence="2" id="KW-0812">Transmembrane</keyword>
<dbReference type="InterPro" id="IPR005182">
    <property type="entry name" value="YdbS-like_PH"/>
</dbReference>
<dbReference type="Proteomes" id="UP000313948">
    <property type="component" value="Chromosome"/>
</dbReference>
<feature type="compositionally biased region" description="Low complexity" evidence="1">
    <location>
        <begin position="168"/>
        <end position="193"/>
    </location>
</feature>
<sequence>MSTEQPAPEEHVEWRRVHKVTPVLQAWKVIVAVFAVLVWQNVETITELWDDRDTVNWTLVLLIGGGAILLLLLLLAVYSVLSWRMMRYAVGRDAVFLHSGILFRQQRHARLNRIQAVDVVQPLLARLFGLAQLKIETAGGGGSSVVLAFLKEEEAQRLRREVLDRAAGRAPAAPTADGAPDEAPGAAPAPAVHPEAERELLEVPTGRLVGSLLLSGSMIGLVLLLVGLLVAAVVTGSPGPLFGALPGIFGWGTYLWGRFTGGFNFRAAISPDGIRLRYGLLEQRTQTVPPGRIHAVGLKQPLLWRRRGWWRVEVNVAGYSAVETQTESTTGTVLLPVGTRGEALTALWLVLPDLGVADPKAVIDGALEGEGQDGGFLTSPRSARWLDPVSWRRNGVQLTDRAVLVRRGRLSRSLAIVPHERTQSLALSQGPLERRAGLANIAPATVGGPVSTTAHHLGAMTALAVLGEASRMSREARHRESPEEWMERVGLVPPRAPAAPPVDAPPAGPPVAGPPPAVDAPPAGPPVVGPPAGLPLDPPPAGPAVDGPLLGAPADLPPPAPHERR</sequence>
<evidence type="ECO:0000259" key="3">
    <source>
        <dbReference type="Pfam" id="PF03703"/>
    </source>
</evidence>
<feature type="region of interest" description="Disordered" evidence="1">
    <location>
        <begin position="493"/>
        <end position="565"/>
    </location>
</feature>
<keyword evidence="2" id="KW-0472">Membrane</keyword>
<evidence type="ECO:0000256" key="2">
    <source>
        <dbReference type="SAM" id="Phobius"/>
    </source>
</evidence>
<feature type="domain" description="YdbS-like PH" evidence="3">
    <location>
        <begin position="83"/>
        <end position="161"/>
    </location>
</feature>
<dbReference type="PIRSF" id="PIRSF026631">
    <property type="entry name" value="UCP026631"/>
    <property type="match status" value="1"/>
</dbReference>
<dbReference type="PANTHER" id="PTHR34473">
    <property type="entry name" value="UPF0699 TRANSMEMBRANE PROTEIN YDBS"/>
    <property type="match status" value="1"/>
</dbReference>
<feature type="domain" description="YdbS-like PH" evidence="3">
    <location>
        <begin position="264"/>
        <end position="321"/>
    </location>
</feature>
<keyword evidence="5" id="KW-1185">Reference proteome</keyword>
<feature type="transmembrane region" description="Helical" evidence="2">
    <location>
        <begin position="208"/>
        <end position="234"/>
    </location>
</feature>
<gene>
    <name evidence="4" type="ORF">FE251_13910</name>
</gene>
<proteinExistence type="predicted"/>
<feature type="transmembrane region" description="Helical" evidence="2">
    <location>
        <begin position="59"/>
        <end position="81"/>
    </location>
</feature>
<name>A0ABX5VPC8_9MICO</name>
<keyword evidence="2" id="KW-1133">Transmembrane helix</keyword>
<protein>
    <recommendedName>
        <fullName evidence="3">YdbS-like PH domain-containing protein</fullName>
    </recommendedName>
</protein>
<feature type="compositionally biased region" description="Pro residues" evidence="1">
    <location>
        <begin position="494"/>
        <end position="542"/>
    </location>
</feature>
<dbReference type="Pfam" id="PF03703">
    <property type="entry name" value="bPH_2"/>
    <property type="match status" value="3"/>
</dbReference>